<keyword evidence="1" id="KW-1133">Transmembrane helix</keyword>
<feature type="transmembrane region" description="Helical" evidence="1">
    <location>
        <begin position="107"/>
        <end position="128"/>
    </location>
</feature>
<protein>
    <submittedName>
        <fullName evidence="2">Uncharacterized protein</fullName>
    </submittedName>
</protein>
<reference evidence="2 3" key="2">
    <citation type="journal article" date="2009" name="PLoS ONE">
        <title>An integrated genetic and cytogenetic map of the cucumber genome.</title>
        <authorList>
            <person name="Ren Y."/>
            <person name="Zhang Z."/>
            <person name="Liu J."/>
            <person name="Staub J.E."/>
            <person name="Han Y."/>
            <person name="Cheng Z."/>
            <person name="Li X."/>
            <person name="Lu J."/>
            <person name="Miao H."/>
            <person name="Kang H."/>
            <person name="Xie B."/>
            <person name="Gu X."/>
            <person name="Wang X."/>
            <person name="Du Y."/>
            <person name="Jin W."/>
            <person name="Huang S."/>
        </authorList>
    </citation>
    <scope>NUCLEOTIDE SEQUENCE [LARGE SCALE GENOMIC DNA]</scope>
    <source>
        <strain evidence="3">cv. 9930</strain>
    </source>
</reference>
<keyword evidence="3" id="KW-1185">Reference proteome</keyword>
<reference evidence="2 3" key="4">
    <citation type="journal article" date="2011" name="BMC Genomics">
        <title>RNA-Seq improves annotation of protein-coding genes in the cucumber genome.</title>
        <authorList>
            <person name="Li Z."/>
            <person name="Zhang Z."/>
            <person name="Yan P."/>
            <person name="Huang S."/>
            <person name="Fei Z."/>
            <person name="Lin K."/>
        </authorList>
    </citation>
    <scope>NUCLEOTIDE SEQUENCE [LARGE SCALE GENOMIC DNA]</scope>
    <source>
        <strain evidence="3">cv. 9930</strain>
    </source>
</reference>
<feature type="transmembrane region" description="Helical" evidence="1">
    <location>
        <begin position="165"/>
        <end position="198"/>
    </location>
</feature>
<accession>A0A0A0KU91</accession>
<proteinExistence type="predicted"/>
<organism evidence="2 3">
    <name type="scientific">Cucumis sativus</name>
    <name type="common">Cucumber</name>
    <dbReference type="NCBI Taxonomy" id="3659"/>
    <lineage>
        <taxon>Eukaryota</taxon>
        <taxon>Viridiplantae</taxon>
        <taxon>Streptophyta</taxon>
        <taxon>Embryophyta</taxon>
        <taxon>Tracheophyta</taxon>
        <taxon>Spermatophyta</taxon>
        <taxon>Magnoliopsida</taxon>
        <taxon>eudicotyledons</taxon>
        <taxon>Gunneridae</taxon>
        <taxon>Pentapetalae</taxon>
        <taxon>rosids</taxon>
        <taxon>fabids</taxon>
        <taxon>Cucurbitales</taxon>
        <taxon>Cucurbitaceae</taxon>
        <taxon>Benincaseae</taxon>
        <taxon>Cucumis</taxon>
    </lineage>
</organism>
<dbReference type="Gramene" id="KGN51982">
    <property type="protein sequence ID" value="KGN51982"/>
    <property type="gene ID" value="Csa_5G606720"/>
</dbReference>
<feature type="transmembrane region" description="Helical" evidence="1">
    <location>
        <begin position="135"/>
        <end position="153"/>
    </location>
</feature>
<evidence type="ECO:0000313" key="2">
    <source>
        <dbReference type="EMBL" id="KGN51982.1"/>
    </source>
</evidence>
<dbReference type="EMBL" id="CM002926">
    <property type="protein sequence ID" value="KGN51982.1"/>
    <property type="molecule type" value="Genomic_DNA"/>
</dbReference>
<evidence type="ECO:0000313" key="3">
    <source>
        <dbReference type="Proteomes" id="UP000029981"/>
    </source>
</evidence>
<evidence type="ECO:0000256" key="1">
    <source>
        <dbReference type="SAM" id="Phobius"/>
    </source>
</evidence>
<reference evidence="2 3" key="1">
    <citation type="journal article" date="2009" name="Nat. Genet.">
        <title>The genome of the cucumber, Cucumis sativus L.</title>
        <authorList>
            <person name="Huang S."/>
            <person name="Li R."/>
            <person name="Zhang Z."/>
            <person name="Li L."/>
            <person name="Gu X."/>
            <person name="Fan W."/>
            <person name="Lucas W.J."/>
            <person name="Wang X."/>
            <person name="Xie B."/>
            <person name="Ni P."/>
            <person name="Ren Y."/>
            <person name="Zhu H."/>
            <person name="Li J."/>
            <person name="Lin K."/>
            <person name="Jin W."/>
            <person name="Fei Z."/>
            <person name="Li G."/>
            <person name="Staub J."/>
            <person name="Kilian A."/>
            <person name="van der Vossen E.A."/>
            <person name="Wu Y."/>
            <person name="Guo J."/>
            <person name="He J."/>
            <person name="Jia Z."/>
            <person name="Ren Y."/>
            <person name="Tian G."/>
            <person name="Lu Y."/>
            <person name="Ruan J."/>
            <person name="Qian W."/>
            <person name="Wang M."/>
            <person name="Huang Q."/>
            <person name="Li B."/>
            <person name="Xuan Z."/>
            <person name="Cao J."/>
            <person name="Asan"/>
            <person name="Wu Z."/>
            <person name="Zhang J."/>
            <person name="Cai Q."/>
            <person name="Bai Y."/>
            <person name="Zhao B."/>
            <person name="Han Y."/>
            <person name="Li Y."/>
            <person name="Li X."/>
            <person name="Wang S."/>
            <person name="Shi Q."/>
            <person name="Liu S."/>
            <person name="Cho W.K."/>
            <person name="Kim J.Y."/>
            <person name="Xu Y."/>
            <person name="Heller-Uszynska K."/>
            <person name="Miao H."/>
            <person name="Cheng Z."/>
            <person name="Zhang S."/>
            <person name="Wu J."/>
            <person name="Yang Y."/>
            <person name="Kang H."/>
            <person name="Li M."/>
            <person name="Liang H."/>
            <person name="Ren X."/>
            <person name="Shi Z."/>
            <person name="Wen M."/>
            <person name="Jian M."/>
            <person name="Yang H."/>
            <person name="Zhang G."/>
            <person name="Yang Z."/>
            <person name="Chen R."/>
            <person name="Liu S."/>
            <person name="Li J."/>
            <person name="Ma L."/>
            <person name="Liu H."/>
            <person name="Zhou Y."/>
            <person name="Zhao J."/>
            <person name="Fang X."/>
            <person name="Li G."/>
            <person name="Fang L."/>
            <person name="Li Y."/>
            <person name="Liu D."/>
            <person name="Zheng H."/>
            <person name="Zhang Y."/>
            <person name="Qin N."/>
            <person name="Li Z."/>
            <person name="Yang G."/>
            <person name="Yang S."/>
            <person name="Bolund L."/>
            <person name="Kristiansen K."/>
            <person name="Zheng H."/>
            <person name="Li S."/>
            <person name="Zhang X."/>
            <person name="Yang H."/>
            <person name="Wang J."/>
            <person name="Sun R."/>
            <person name="Zhang B."/>
            <person name="Jiang S."/>
            <person name="Wang J."/>
            <person name="Du Y."/>
            <person name="Li S."/>
        </authorList>
    </citation>
    <scope>NUCLEOTIDE SEQUENCE [LARGE SCALE GENOMIC DNA]</scope>
    <source>
        <strain evidence="3">cv. 9930</strain>
    </source>
</reference>
<keyword evidence="1" id="KW-0812">Transmembrane</keyword>
<sequence length="219" mass="23655">MKIAPPLPLLANERRSAHAHRVTVLTVVRRSATVCGHVATLHGQTVVAGTVAGRSAIVGTIAEEVVTFRPLTFWPMKRRRLDPCLMMLNFKALQSLQNQNRSVGSPAVHVVVHFLLVSNGFFVGVFIVPNGGVRILLVISGVVVRVLLVANGIHAHVHLVGHAAAVVIVIFAIVAIFVLAVAFDLAVIFTLLVIFAVVKWTSSQKGHRHLIFYTNPLGV</sequence>
<gene>
    <name evidence="2" type="ORF">Csa_5G606720</name>
</gene>
<name>A0A0A0KU91_CUCSA</name>
<keyword evidence="1" id="KW-0472">Membrane</keyword>
<dbReference type="AlphaFoldDB" id="A0A0A0KU91"/>
<dbReference type="Proteomes" id="UP000029981">
    <property type="component" value="Chromosome 5"/>
</dbReference>
<reference evidence="2 3" key="3">
    <citation type="journal article" date="2010" name="BMC Genomics">
        <title>Transcriptome sequencing and comparative analysis of cucumber flowers with different sex types.</title>
        <authorList>
            <person name="Guo S."/>
            <person name="Zheng Y."/>
            <person name="Joung J.G."/>
            <person name="Liu S."/>
            <person name="Zhang Z."/>
            <person name="Crasta O.R."/>
            <person name="Sobral B.W."/>
            <person name="Xu Y."/>
            <person name="Huang S."/>
            <person name="Fei Z."/>
        </authorList>
    </citation>
    <scope>NUCLEOTIDE SEQUENCE [LARGE SCALE GENOMIC DNA]</scope>
    <source>
        <strain evidence="3">cv. 9930</strain>
    </source>
</reference>